<evidence type="ECO:0000256" key="9">
    <source>
        <dbReference type="SAM" id="MobiDB-lite"/>
    </source>
</evidence>
<keyword evidence="5 8" id="KW-0863">Zinc-finger</keyword>
<dbReference type="SUPFAM" id="SSF57850">
    <property type="entry name" value="RING/U-box"/>
    <property type="match status" value="1"/>
</dbReference>
<evidence type="ECO:0000256" key="6">
    <source>
        <dbReference type="ARBA" id="ARBA00022786"/>
    </source>
</evidence>
<evidence type="ECO:0000256" key="2">
    <source>
        <dbReference type="ARBA" id="ARBA00012483"/>
    </source>
</evidence>
<dbReference type="GO" id="GO:0061630">
    <property type="term" value="F:ubiquitin protein ligase activity"/>
    <property type="evidence" value="ECO:0007669"/>
    <property type="project" value="UniProtKB-EC"/>
</dbReference>
<protein>
    <recommendedName>
        <fullName evidence="2">RING-type E3 ubiquitin transferase</fullName>
        <ecNumber evidence="2">2.3.2.27</ecNumber>
    </recommendedName>
</protein>
<evidence type="ECO:0000256" key="1">
    <source>
        <dbReference type="ARBA" id="ARBA00000900"/>
    </source>
</evidence>
<sequence>MNQIQQDSPNTGGVAPLAEVEWEENISLSIFLAATSENPSSGDILLQQGEITSAAVPVSSITDAAQGQQVQVHPDNNIVHIPAKRNYPEDVPGESHVGESSNMGDQAALAKRPATEFDHSTDNNTVNPSPPVTVTQQMSQFFSETPHTDETVRYDHEDAFVLPPWYQPSEPAQLLSRYMNINDRIRNARAIIYQHQIEQAGHSSSRDSQRMNYSGEASSSRTQNYHNQVQVSPSGIPPFIDYEPSSPLPQIPSAETRHPREELLFIDYSLLLDAFEMANPELFDAFMARNGLLVESIMQHMESETFMSADKEDPEDVENCTICLDEFENGDKLGKLHLCAHKFHAHCIKEWLVERNFCPLCKRKALNIANDVQNEPGAAAEAGADASEVNSEDGNA</sequence>
<keyword evidence="4" id="KW-0479">Metal-binding</keyword>
<feature type="region of interest" description="Disordered" evidence="9">
    <location>
        <begin position="86"/>
        <end position="129"/>
    </location>
</feature>
<proteinExistence type="predicted"/>
<keyword evidence="6" id="KW-0833">Ubl conjugation pathway</keyword>
<dbReference type="Gene3D" id="3.30.40.10">
    <property type="entry name" value="Zinc/RING finger domain, C3HC4 (zinc finger)"/>
    <property type="match status" value="1"/>
</dbReference>
<dbReference type="AlphaFoldDB" id="A0AAN9XA08"/>
<name>A0AAN9XA08_PSOTE</name>
<evidence type="ECO:0000256" key="3">
    <source>
        <dbReference type="ARBA" id="ARBA00022679"/>
    </source>
</evidence>
<evidence type="ECO:0000313" key="11">
    <source>
        <dbReference type="EMBL" id="KAK7386431.1"/>
    </source>
</evidence>
<dbReference type="SMART" id="SM00184">
    <property type="entry name" value="RING"/>
    <property type="match status" value="1"/>
</dbReference>
<dbReference type="PANTHER" id="PTHR22937">
    <property type="entry name" value="E3 UBIQUITIN-PROTEIN LIGASE RNF165"/>
    <property type="match status" value="1"/>
</dbReference>
<dbReference type="PROSITE" id="PS50089">
    <property type="entry name" value="ZF_RING_2"/>
    <property type="match status" value="1"/>
</dbReference>
<feature type="domain" description="RING-type" evidence="10">
    <location>
        <begin position="320"/>
        <end position="362"/>
    </location>
</feature>
<feature type="region of interest" description="Disordered" evidence="9">
    <location>
        <begin position="198"/>
        <end position="225"/>
    </location>
</feature>
<keyword evidence="12" id="KW-1185">Reference proteome</keyword>
<evidence type="ECO:0000313" key="12">
    <source>
        <dbReference type="Proteomes" id="UP001386955"/>
    </source>
</evidence>
<keyword evidence="7" id="KW-0862">Zinc</keyword>
<evidence type="ECO:0000256" key="8">
    <source>
        <dbReference type="PROSITE-ProRule" id="PRU00175"/>
    </source>
</evidence>
<evidence type="ECO:0000259" key="10">
    <source>
        <dbReference type="PROSITE" id="PS50089"/>
    </source>
</evidence>
<comment type="catalytic activity">
    <reaction evidence="1">
        <text>S-ubiquitinyl-[E2 ubiquitin-conjugating enzyme]-L-cysteine + [acceptor protein]-L-lysine = [E2 ubiquitin-conjugating enzyme]-L-cysteine + N(6)-ubiquitinyl-[acceptor protein]-L-lysine.</text>
        <dbReference type="EC" id="2.3.2.27"/>
    </reaction>
</comment>
<evidence type="ECO:0000256" key="7">
    <source>
        <dbReference type="ARBA" id="ARBA00022833"/>
    </source>
</evidence>
<dbReference type="GO" id="GO:0008270">
    <property type="term" value="F:zinc ion binding"/>
    <property type="evidence" value="ECO:0007669"/>
    <property type="project" value="UniProtKB-KW"/>
</dbReference>
<feature type="compositionally biased region" description="Polar residues" evidence="9">
    <location>
        <begin position="210"/>
        <end position="225"/>
    </location>
</feature>
<gene>
    <name evidence="11" type="ORF">VNO78_26655</name>
</gene>
<dbReference type="InterPro" id="IPR001841">
    <property type="entry name" value="Znf_RING"/>
</dbReference>
<reference evidence="11 12" key="1">
    <citation type="submission" date="2024-01" db="EMBL/GenBank/DDBJ databases">
        <title>The genomes of 5 underutilized Papilionoideae crops provide insights into root nodulation and disease resistanc.</title>
        <authorList>
            <person name="Jiang F."/>
        </authorList>
    </citation>
    <scope>NUCLEOTIDE SEQUENCE [LARGE SCALE GENOMIC DNA]</scope>
    <source>
        <strain evidence="11">DUOXIRENSHENG_FW03</strain>
        <tissue evidence="11">Leaves</tissue>
    </source>
</reference>
<keyword evidence="3" id="KW-0808">Transferase</keyword>
<dbReference type="Pfam" id="PF13639">
    <property type="entry name" value="zf-RING_2"/>
    <property type="match status" value="1"/>
</dbReference>
<dbReference type="Proteomes" id="UP001386955">
    <property type="component" value="Unassembled WGS sequence"/>
</dbReference>
<evidence type="ECO:0000256" key="5">
    <source>
        <dbReference type="ARBA" id="ARBA00022771"/>
    </source>
</evidence>
<accession>A0AAN9XA08</accession>
<feature type="region of interest" description="Disordered" evidence="9">
    <location>
        <begin position="377"/>
        <end position="396"/>
    </location>
</feature>
<dbReference type="PANTHER" id="PTHR22937:SF163">
    <property type="entry name" value="RING-TYPE E3 UBIQUITIN TRANSFERASE"/>
    <property type="match status" value="1"/>
</dbReference>
<evidence type="ECO:0000256" key="4">
    <source>
        <dbReference type="ARBA" id="ARBA00022723"/>
    </source>
</evidence>
<dbReference type="InterPro" id="IPR013083">
    <property type="entry name" value="Znf_RING/FYVE/PHD"/>
</dbReference>
<dbReference type="EC" id="2.3.2.27" evidence="2"/>
<dbReference type="EMBL" id="JAYMYS010000007">
    <property type="protein sequence ID" value="KAK7386431.1"/>
    <property type="molecule type" value="Genomic_DNA"/>
</dbReference>
<comment type="caution">
    <text evidence="11">The sequence shown here is derived from an EMBL/GenBank/DDBJ whole genome shotgun (WGS) entry which is preliminary data.</text>
</comment>
<organism evidence="11 12">
    <name type="scientific">Psophocarpus tetragonolobus</name>
    <name type="common">Winged bean</name>
    <name type="synonym">Dolichos tetragonolobus</name>
    <dbReference type="NCBI Taxonomy" id="3891"/>
    <lineage>
        <taxon>Eukaryota</taxon>
        <taxon>Viridiplantae</taxon>
        <taxon>Streptophyta</taxon>
        <taxon>Embryophyta</taxon>
        <taxon>Tracheophyta</taxon>
        <taxon>Spermatophyta</taxon>
        <taxon>Magnoliopsida</taxon>
        <taxon>eudicotyledons</taxon>
        <taxon>Gunneridae</taxon>
        <taxon>Pentapetalae</taxon>
        <taxon>rosids</taxon>
        <taxon>fabids</taxon>
        <taxon>Fabales</taxon>
        <taxon>Fabaceae</taxon>
        <taxon>Papilionoideae</taxon>
        <taxon>50 kb inversion clade</taxon>
        <taxon>NPAAA clade</taxon>
        <taxon>indigoferoid/millettioid clade</taxon>
        <taxon>Phaseoleae</taxon>
        <taxon>Psophocarpus</taxon>
    </lineage>
</organism>
<feature type="compositionally biased region" description="Low complexity" evidence="9">
    <location>
        <begin position="377"/>
        <end position="386"/>
    </location>
</feature>
<dbReference type="InterPro" id="IPR045191">
    <property type="entry name" value="MBR1/2-like"/>
</dbReference>